<keyword evidence="5 15" id="KW-0812">Transmembrane</keyword>
<evidence type="ECO:0000256" key="5">
    <source>
        <dbReference type="ARBA" id="ARBA00022692"/>
    </source>
</evidence>
<evidence type="ECO:0000256" key="2">
    <source>
        <dbReference type="ARBA" id="ARBA00004370"/>
    </source>
</evidence>
<name>A0A9P8VUA4_9HYPO</name>
<dbReference type="SUPFAM" id="SSF48264">
    <property type="entry name" value="Cytochrome P450"/>
    <property type="match status" value="1"/>
</dbReference>
<sequence length="532" mass="59981">MTVLRLYLNEFILCALLGMPLYIIILVFYRLALHPLAKYPGPVLARITNWYSAFYVWKGDMHLKLFEMHQKYGETVRFGPNSISVNSRSAMAGIYGVRANVRKADSYAVMSASSRTVNTISSRDKKAHAFKRRILAQVFSDQALKGVEERILGHIRHFCRELSGNGLVPHSELQGPKDEWGSVLDMAAFCDYLAFDIISSLCYGESFNMLGSSGLRHLPNIVSAISRRNAICFVQPIVWRARLDHLFLASLSARVKAFSAWVREKAERRTQLGSSITQKDCFHYMLNAEDPETGKGFSDKELWCESLQLIIAGSDTTAVALSAVFFHLLHNPKILARLTQEVRSTFSNDEDIRSGQRLNSCTYLRACIQEALRRAPPVTGLAPRQVLPGGITVGSNRFPEGTIIGTPIYTIHHNRAYFPEPFVYKPERWIVDLDHGWTKESVDLARSAFSPFSIGPRSCIAKNMAWMELTITVARTLYLYDMKLDPRHSHGKSDGCVGCPGKPDTFEYRLKGWMTSGREGPLVQFKPVRVMN</sequence>
<evidence type="ECO:0000256" key="8">
    <source>
        <dbReference type="ARBA" id="ARBA00023002"/>
    </source>
</evidence>
<evidence type="ECO:0000256" key="14">
    <source>
        <dbReference type="RuleBase" id="RU000461"/>
    </source>
</evidence>
<evidence type="ECO:0000256" key="6">
    <source>
        <dbReference type="ARBA" id="ARBA00022723"/>
    </source>
</evidence>
<dbReference type="PRINTS" id="PR00463">
    <property type="entry name" value="EP450I"/>
</dbReference>
<evidence type="ECO:0000256" key="12">
    <source>
        <dbReference type="ARBA" id="ARBA00023180"/>
    </source>
</evidence>
<evidence type="ECO:0000256" key="1">
    <source>
        <dbReference type="ARBA" id="ARBA00001971"/>
    </source>
</evidence>
<evidence type="ECO:0000256" key="9">
    <source>
        <dbReference type="ARBA" id="ARBA00023004"/>
    </source>
</evidence>
<dbReference type="EMBL" id="JAGPYM010000032">
    <property type="protein sequence ID" value="KAH6876811.1"/>
    <property type="molecule type" value="Genomic_DNA"/>
</dbReference>
<evidence type="ECO:0000256" key="7">
    <source>
        <dbReference type="ARBA" id="ARBA00022989"/>
    </source>
</evidence>
<dbReference type="InterPro" id="IPR017972">
    <property type="entry name" value="Cyt_P450_CS"/>
</dbReference>
<protein>
    <submittedName>
        <fullName evidence="16">Cytochrome P450 monooxygenase</fullName>
    </submittedName>
</protein>
<dbReference type="GO" id="GO:0004497">
    <property type="term" value="F:monooxygenase activity"/>
    <property type="evidence" value="ECO:0007669"/>
    <property type="project" value="UniProtKB-KW"/>
</dbReference>
<keyword evidence="17" id="KW-1185">Reference proteome</keyword>
<comment type="cofactor">
    <cofactor evidence="1 13">
        <name>heme</name>
        <dbReference type="ChEBI" id="CHEBI:30413"/>
    </cofactor>
</comment>
<comment type="similarity">
    <text evidence="3 14">Belongs to the cytochrome P450 family.</text>
</comment>
<evidence type="ECO:0000313" key="17">
    <source>
        <dbReference type="Proteomes" id="UP000777438"/>
    </source>
</evidence>
<keyword evidence="6 13" id="KW-0479">Metal-binding</keyword>
<dbReference type="FunFam" id="1.10.630.10:FF:000063">
    <property type="entry name" value="Cytochrome P450 monooxygenase"/>
    <property type="match status" value="1"/>
</dbReference>
<keyword evidence="7 15" id="KW-1133">Transmembrane helix</keyword>
<dbReference type="PANTHER" id="PTHR24305">
    <property type="entry name" value="CYTOCHROME P450"/>
    <property type="match status" value="1"/>
</dbReference>
<dbReference type="PRINTS" id="PR00385">
    <property type="entry name" value="P450"/>
</dbReference>
<evidence type="ECO:0000256" key="11">
    <source>
        <dbReference type="ARBA" id="ARBA00023136"/>
    </source>
</evidence>
<dbReference type="InterPro" id="IPR036396">
    <property type="entry name" value="Cyt_P450_sf"/>
</dbReference>
<dbReference type="GO" id="GO:0016705">
    <property type="term" value="F:oxidoreductase activity, acting on paired donors, with incorporation or reduction of molecular oxygen"/>
    <property type="evidence" value="ECO:0007669"/>
    <property type="project" value="InterPro"/>
</dbReference>
<dbReference type="AlphaFoldDB" id="A0A9P8VUA4"/>
<dbReference type="CDD" id="cd11061">
    <property type="entry name" value="CYP67-like"/>
    <property type="match status" value="1"/>
</dbReference>
<organism evidence="16 17">
    <name type="scientific">Thelonectria olida</name>
    <dbReference type="NCBI Taxonomy" id="1576542"/>
    <lineage>
        <taxon>Eukaryota</taxon>
        <taxon>Fungi</taxon>
        <taxon>Dikarya</taxon>
        <taxon>Ascomycota</taxon>
        <taxon>Pezizomycotina</taxon>
        <taxon>Sordariomycetes</taxon>
        <taxon>Hypocreomycetidae</taxon>
        <taxon>Hypocreales</taxon>
        <taxon>Nectriaceae</taxon>
        <taxon>Thelonectria</taxon>
    </lineage>
</organism>
<dbReference type="GO" id="GO:0005506">
    <property type="term" value="F:iron ion binding"/>
    <property type="evidence" value="ECO:0007669"/>
    <property type="project" value="InterPro"/>
</dbReference>
<dbReference type="InterPro" id="IPR001128">
    <property type="entry name" value="Cyt_P450"/>
</dbReference>
<feature type="transmembrane region" description="Helical" evidence="15">
    <location>
        <begin position="6"/>
        <end position="29"/>
    </location>
</feature>
<reference evidence="16 17" key="1">
    <citation type="journal article" date="2021" name="Nat. Commun.">
        <title>Genetic determinants of endophytism in the Arabidopsis root mycobiome.</title>
        <authorList>
            <person name="Mesny F."/>
            <person name="Miyauchi S."/>
            <person name="Thiergart T."/>
            <person name="Pickel B."/>
            <person name="Atanasova L."/>
            <person name="Karlsson M."/>
            <person name="Huettel B."/>
            <person name="Barry K.W."/>
            <person name="Haridas S."/>
            <person name="Chen C."/>
            <person name="Bauer D."/>
            <person name="Andreopoulos W."/>
            <person name="Pangilinan J."/>
            <person name="LaButti K."/>
            <person name="Riley R."/>
            <person name="Lipzen A."/>
            <person name="Clum A."/>
            <person name="Drula E."/>
            <person name="Henrissat B."/>
            <person name="Kohler A."/>
            <person name="Grigoriev I.V."/>
            <person name="Martin F.M."/>
            <person name="Hacquard S."/>
        </authorList>
    </citation>
    <scope>NUCLEOTIDE SEQUENCE [LARGE SCALE GENOMIC DNA]</scope>
    <source>
        <strain evidence="16 17">MPI-CAGE-CH-0241</strain>
    </source>
</reference>
<evidence type="ECO:0000256" key="15">
    <source>
        <dbReference type="SAM" id="Phobius"/>
    </source>
</evidence>
<dbReference type="PROSITE" id="PS00086">
    <property type="entry name" value="CYTOCHROME_P450"/>
    <property type="match status" value="1"/>
</dbReference>
<keyword evidence="11 15" id="KW-0472">Membrane</keyword>
<evidence type="ECO:0000256" key="4">
    <source>
        <dbReference type="ARBA" id="ARBA00022617"/>
    </source>
</evidence>
<dbReference type="GO" id="GO:0020037">
    <property type="term" value="F:heme binding"/>
    <property type="evidence" value="ECO:0007669"/>
    <property type="project" value="InterPro"/>
</dbReference>
<keyword evidence="8 14" id="KW-0560">Oxidoreductase</keyword>
<dbReference type="PANTHER" id="PTHR24305:SF237">
    <property type="entry name" value="CYTOCHROME P450 MONOOXYGENASE ATNE-RELATED"/>
    <property type="match status" value="1"/>
</dbReference>
<keyword evidence="4 13" id="KW-0349">Heme</keyword>
<dbReference type="InterPro" id="IPR002401">
    <property type="entry name" value="Cyt_P450_E_grp-I"/>
</dbReference>
<evidence type="ECO:0000256" key="3">
    <source>
        <dbReference type="ARBA" id="ARBA00010617"/>
    </source>
</evidence>
<keyword evidence="9 13" id="KW-0408">Iron</keyword>
<comment type="caution">
    <text evidence="16">The sequence shown here is derived from an EMBL/GenBank/DDBJ whole genome shotgun (WGS) entry which is preliminary data.</text>
</comment>
<dbReference type="InterPro" id="IPR050121">
    <property type="entry name" value="Cytochrome_P450_monoxygenase"/>
</dbReference>
<dbReference type="Proteomes" id="UP000777438">
    <property type="component" value="Unassembled WGS sequence"/>
</dbReference>
<dbReference type="GO" id="GO:1902181">
    <property type="term" value="P:verruculogen biosynthetic process"/>
    <property type="evidence" value="ECO:0007669"/>
    <property type="project" value="UniProtKB-ARBA"/>
</dbReference>
<evidence type="ECO:0000256" key="10">
    <source>
        <dbReference type="ARBA" id="ARBA00023033"/>
    </source>
</evidence>
<comment type="subcellular location">
    <subcellularLocation>
        <location evidence="2">Membrane</location>
    </subcellularLocation>
</comment>
<dbReference type="Pfam" id="PF00067">
    <property type="entry name" value="p450"/>
    <property type="match status" value="1"/>
</dbReference>
<accession>A0A9P8VUA4</accession>
<dbReference type="Gene3D" id="1.10.630.10">
    <property type="entry name" value="Cytochrome P450"/>
    <property type="match status" value="1"/>
</dbReference>
<dbReference type="GO" id="GO:0016020">
    <property type="term" value="C:membrane"/>
    <property type="evidence" value="ECO:0007669"/>
    <property type="project" value="UniProtKB-SubCell"/>
</dbReference>
<keyword evidence="12" id="KW-0325">Glycoprotein</keyword>
<proteinExistence type="inferred from homology"/>
<dbReference type="OrthoDB" id="1470350at2759"/>
<feature type="binding site" description="axial binding residue" evidence="13">
    <location>
        <position position="459"/>
    </location>
    <ligand>
        <name>heme</name>
        <dbReference type="ChEBI" id="CHEBI:30413"/>
    </ligand>
    <ligandPart>
        <name>Fe</name>
        <dbReference type="ChEBI" id="CHEBI:18248"/>
    </ligandPart>
</feature>
<gene>
    <name evidence="16" type="ORF">B0T10DRAFT_584769</name>
</gene>
<evidence type="ECO:0000256" key="13">
    <source>
        <dbReference type="PIRSR" id="PIRSR602401-1"/>
    </source>
</evidence>
<evidence type="ECO:0000313" key="16">
    <source>
        <dbReference type="EMBL" id="KAH6876811.1"/>
    </source>
</evidence>
<keyword evidence="10 14" id="KW-0503">Monooxygenase</keyword>